<feature type="transmembrane region" description="Helical" evidence="1">
    <location>
        <begin position="111"/>
        <end position="132"/>
    </location>
</feature>
<protein>
    <recommendedName>
        <fullName evidence="4">Transmembrane protein</fullName>
    </recommendedName>
</protein>
<keyword evidence="1" id="KW-1133">Transmembrane helix</keyword>
<dbReference type="AlphaFoldDB" id="A0A1V9ZB69"/>
<evidence type="ECO:0000313" key="2">
    <source>
        <dbReference type="EMBL" id="OQR95192.1"/>
    </source>
</evidence>
<feature type="transmembrane region" description="Helical" evidence="1">
    <location>
        <begin position="153"/>
        <end position="177"/>
    </location>
</feature>
<organism evidence="2 3">
    <name type="scientific">Achlya hypogyna</name>
    <name type="common">Oomycete</name>
    <name type="synonym">Protoachlya hypogyna</name>
    <dbReference type="NCBI Taxonomy" id="1202772"/>
    <lineage>
        <taxon>Eukaryota</taxon>
        <taxon>Sar</taxon>
        <taxon>Stramenopiles</taxon>
        <taxon>Oomycota</taxon>
        <taxon>Saprolegniomycetes</taxon>
        <taxon>Saprolegniales</taxon>
        <taxon>Achlyaceae</taxon>
        <taxon>Achlya</taxon>
    </lineage>
</organism>
<evidence type="ECO:0000256" key="1">
    <source>
        <dbReference type="SAM" id="Phobius"/>
    </source>
</evidence>
<sequence length="387" mass="42743">MLTANATFFESASAATAAVQALNIEFMIFTKVNSTAPLTLLHTNVLDSGDPGFYFFGWTYLYDWVVGNREAVAFQGDAGNLTILTDLELPLLQQARTWELSQDFAQYCRAGVWYVTFVMLFVAAIACGYMVAARGHFEGLNMLELSRVGGIVWVGRPLLFLRSLTALCLLSTATFNLQTTGYISYFAAVPTPWYKTWLASSEATWLVSVVNDIALVFTKEYSVYYVTPNSALVWFVVAVLAYSAPVKAHVALHHDCDIAEMNLQVVCTSGDIAIGQITRLVMLAIIVVACNMVCYGVARTVVRKPHCYVKSLLLSSGAKYLFLHSGRIFDDVYYLDRASAALAGVLTYRRGQTMYALDIKLWRVFAIPLSLANKNNPTLDAALPLLN</sequence>
<keyword evidence="1" id="KW-0472">Membrane</keyword>
<evidence type="ECO:0000313" key="3">
    <source>
        <dbReference type="Proteomes" id="UP000243579"/>
    </source>
</evidence>
<keyword evidence="1" id="KW-0812">Transmembrane</keyword>
<feature type="transmembrane region" description="Helical" evidence="1">
    <location>
        <begin position="224"/>
        <end position="244"/>
    </location>
</feature>
<gene>
    <name evidence="2" type="ORF">ACHHYP_00224</name>
</gene>
<accession>A0A1V9ZB69</accession>
<dbReference type="Proteomes" id="UP000243579">
    <property type="component" value="Unassembled WGS sequence"/>
</dbReference>
<comment type="caution">
    <text evidence="2">The sequence shown here is derived from an EMBL/GenBank/DDBJ whole genome shotgun (WGS) entry which is preliminary data.</text>
</comment>
<proteinExistence type="predicted"/>
<evidence type="ECO:0008006" key="4">
    <source>
        <dbReference type="Google" id="ProtNLM"/>
    </source>
</evidence>
<dbReference type="OrthoDB" id="78494at2759"/>
<dbReference type="EMBL" id="JNBR01000333">
    <property type="protein sequence ID" value="OQR95192.1"/>
    <property type="molecule type" value="Genomic_DNA"/>
</dbReference>
<name>A0A1V9ZB69_ACHHY</name>
<keyword evidence="3" id="KW-1185">Reference proteome</keyword>
<feature type="transmembrane region" description="Helical" evidence="1">
    <location>
        <begin position="280"/>
        <end position="298"/>
    </location>
</feature>
<reference evidence="2 3" key="1">
    <citation type="journal article" date="2014" name="Genome Biol. Evol.">
        <title>The secreted proteins of Achlya hypogyna and Thraustotheca clavata identify the ancestral oomycete secretome and reveal gene acquisitions by horizontal gene transfer.</title>
        <authorList>
            <person name="Misner I."/>
            <person name="Blouin N."/>
            <person name="Leonard G."/>
            <person name="Richards T.A."/>
            <person name="Lane C.E."/>
        </authorList>
    </citation>
    <scope>NUCLEOTIDE SEQUENCE [LARGE SCALE GENOMIC DNA]</scope>
    <source>
        <strain evidence="2 3">ATCC 48635</strain>
    </source>
</reference>